<name>A0ACC0AD69_CATRO</name>
<dbReference type="EMBL" id="CM044706">
    <property type="protein sequence ID" value="KAI5657383.1"/>
    <property type="molecule type" value="Genomic_DNA"/>
</dbReference>
<dbReference type="Proteomes" id="UP001060085">
    <property type="component" value="Linkage Group LG06"/>
</dbReference>
<protein>
    <submittedName>
        <fullName evidence="1">Uncharacterized protein</fullName>
    </submittedName>
</protein>
<comment type="caution">
    <text evidence="1">The sequence shown here is derived from an EMBL/GenBank/DDBJ whole genome shotgun (WGS) entry which is preliminary data.</text>
</comment>
<evidence type="ECO:0000313" key="2">
    <source>
        <dbReference type="Proteomes" id="UP001060085"/>
    </source>
</evidence>
<organism evidence="1 2">
    <name type="scientific">Catharanthus roseus</name>
    <name type="common">Madagascar periwinkle</name>
    <name type="synonym">Vinca rosea</name>
    <dbReference type="NCBI Taxonomy" id="4058"/>
    <lineage>
        <taxon>Eukaryota</taxon>
        <taxon>Viridiplantae</taxon>
        <taxon>Streptophyta</taxon>
        <taxon>Embryophyta</taxon>
        <taxon>Tracheophyta</taxon>
        <taxon>Spermatophyta</taxon>
        <taxon>Magnoliopsida</taxon>
        <taxon>eudicotyledons</taxon>
        <taxon>Gunneridae</taxon>
        <taxon>Pentapetalae</taxon>
        <taxon>asterids</taxon>
        <taxon>lamiids</taxon>
        <taxon>Gentianales</taxon>
        <taxon>Apocynaceae</taxon>
        <taxon>Rauvolfioideae</taxon>
        <taxon>Vinceae</taxon>
        <taxon>Catharanthinae</taxon>
        <taxon>Catharanthus</taxon>
    </lineage>
</organism>
<gene>
    <name evidence="1" type="ORF">M9H77_26176</name>
</gene>
<evidence type="ECO:0000313" key="1">
    <source>
        <dbReference type="EMBL" id="KAI5657383.1"/>
    </source>
</evidence>
<proteinExistence type="predicted"/>
<accession>A0ACC0AD69</accession>
<reference evidence="2" key="1">
    <citation type="journal article" date="2023" name="Nat. Plants">
        <title>Single-cell RNA sequencing provides a high-resolution roadmap for understanding the multicellular compartmentation of specialized metabolism.</title>
        <authorList>
            <person name="Sun S."/>
            <person name="Shen X."/>
            <person name="Li Y."/>
            <person name="Li Y."/>
            <person name="Wang S."/>
            <person name="Li R."/>
            <person name="Zhang H."/>
            <person name="Shen G."/>
            <person name="Guo B."/>
            <person name="Wei J."/>
            <person name="Xu J."/>
            <person name="St-Pierre B."/>
            <person name="Chen S."/>
            <person name="Sun C."/>
        </authorList>
    </citation>
    <scope>NUCLEOTIDE SEQUENCE [LARGE SCALE GENOMIC DNA]</scope>
</reference>
<keyword evidence="2" id="KW-1185">Reference proteome</keyword>
<sequence>MASPPYESLFRTTCLVRLLLIWIQLIEGVVPLEGSAQGGITFDSVSCSVVGANFLASWVRRGSPARVAQGGLMTRSPDPASAERHAIIMDHRRLGNAFAHFTKSSTHQPKYEKAGQFVDHHSNEFWARKTQEHRKN</sequence>